<dbReference type="InterPro" id="IPR002931">
    <property type="entry name" value="Transglutaminase-like"/>
</dbReference>
<dbReference type="SUPFAM" id="SSF54001">
    <property type="entry name" value="Cysteine proteinases"/>
    <property type="match status" value="1"/>
</dbReference>
<comment type="caution">
    <text evidence="3">The sequence shown here is derived from an EMBL/GenBank/DDBJ whole genome shotgun (WGS) entry which is preliminary data.</text>
</comment>
<evidence type="ECO:0000313" key="3">
    <source>
        <dbReference type="EMBL" id="PSL35348.1"/>
    </source>
</evidence>
<feature type="transmembrane region" description="Helical" evidence="1">
    <location>
        <begin position="6"/>
        <end position="25"/>
    </location>
</feature>
<evidence type="ECO:0000313" key="4">
    <source>
        <dbReference type="Proteomes" id="UP000240978"/>
    </source>
</evidence>
<gene>
    <name evidence="3" type="ORF">CLV42_101102</name>
</gene>
<organism evidence="3 4">
    <name type="scientific">Chitinophaga ginsengisoli</name>
    <dbReference type="NCBI Taxonomy" id="363837"/>
    <lineage>
        <taxon>Bacteria</taxon>
        <taxon>Pseudomonadati</taxon>
        <taxon>Bacteroidota</taxon>
        <taxon>Chitinophagia</taxon>
        <taxon>Chitinophagales</taxon>
        <taxon>Chitinophagaceae</taxon>
        <taxon>Chitinophaga</taxon>
    </lineage>
</organism>
<dbReference type="EMBL" id="PYGK01000001">
    <property type="protein sequence ID" value="PSL35348.1"/>
    <property type="molecule type" value="Genomic_DNA"/>
</dbReference>
<feature type="transmembrane region" description="Helical" evidence="1">
    <location>
        <begin position="37"/>
        <end position="54"/>
    </location>
</feature>
<dbReference type="AlphaFoldDB" id="A0A2P8GN17"/>
<proteinExistence type="predicted"/>
<protein>
    <submittedName>
        <fullName evidence="3">Transglutaminase superfamily protein</fullName>
    </submittedName>
</protein>
<dbReference type="Proteomes" id="UP000240978">
    <property type="component" value="Unassembled WGS sequence"/>
</dbReference>
<dbReference type="InterPro" id="IPR038765">
    <property type="entry name" value="Papain-like_cys_pep_sf"/>
</dbReference>
<dbReference type="Pfam" id="PF01841">
    <property type="entry name" value="Transglut_core"/>
    <property type="match status" value="1"/>
</dbReference>
<feature type="domain" description="Transglutaminase-like" evidence="2">
    <location>
        <begin position="193"/>
        <end position="257"/>
    </location>
</feature>
<evidence type="ECO:0000256" key="1">
    <source>
        <dbReference type="SAM" id="Phobius"/>
    </source>
</evidence>
<reference evidence="3 4" key="1">
    <citation type="submission" date="2018-03" db="EMBL/GenBank/DDBJ databases">
        <title>Genomic Encyclopedia of Archaeal and Bacterial Type Strains, Phase II (KMG-II): from individual species to whole genera.</title>
        <authorList>
            <person name="Goeker M."/>
        </authorList>
    </citation>
    <scope>NUCLEOTIDE SEQUENCE [LARGE SCALE GENOMIC DNA]</scope>
    <source>
        <strain evidence="3 4">DSM 18107</strain>
    </source>
</reference>
<keyword evidence="1" id="KW-1133">Transmembrane helix</keyword>
<keyword evidence="1" id="KW-0812">Transmembrane</keyword>
<keyword evidence="4" id="KW-1185">Reference proteome</keyword>
<evidence type="ECO:0000259" key="2">
    <source>
        <dbReference type="Pfam" id="PF01841"/>
    </source>
</evidence>
<feature type="transmembrane region" description="Helical" evidence="1">
    <location>
        <begin position="66"/>
        <end position="84"/>
    </location>
</feature>
<dbReference type="Gene3D" id="3.10.620.30">
    <property type="match status" value="1"/>
</dbReference>
<accession>A0A2P8GN17</accession>
<name>A0A2P8GN17_9BACT</name>
<sequence length="325" mass="38032">MLFTADHIFLQFIWHNFALLHTIMAIDESKYTTFQQFLLNLLSLLTIVPLAPYLNRYIPPLVVQGWHMDMFVAVLIAFLFTRLLLWIFKPLIIPAFVLVCSILSVNYFTDNYSFVNVLNDYKGMVQGNWGAKNNKQFDILSLYPRRVETYRDKTVRGIQDKVNYKDSIVRNFSVAHSVEDFDEYFPKYGKVSRYLALFHYINRHFKYVPDTHRDEYFATPMETIQNGLGGDCDDHSILMASCLQSIGARCRIVLIQGHAYPELYCGSKEDFEIIKQAIVTLFPQPPVKEIHYHEMKGEYWINLDYTARHPGGKYMNDKVYALIEL</sequence>
<keyword evidence="1" id="KW-0472">Membrane</keyword>